<proteinExistence type="predicted"/>
<dbReference type="GO" id="GO:0016887">
    <property type="term" value="F:ATP hydrolysis activity"/>
    <property type="evidence" value="ECO:0007669"/>
    <property type="project" value="InterPro"/>
</dbReference>
<accession>A0A424YMC6</accession>
<dbReference type="InterPro" id="IPR027417">
    <property type="entry name" value="P-loop_NTPase"/>
</dbReference>
<evidence type="ECO:0000313" key="7">
    <source>
        <dbReference type="EMBL" id="RQD80024.1"/>
    </source>
</evidence>
<dbReference type="PANTHER" id="PTHR12595">
    <property type="entry name" value="POS9-ACTIVATING FACTOR FAP7-RELATED"/>
    <property type="match status" value="1"/>
</dbReference>
<dbReference type="GO" id="GO:0006364">
    <property type="term" value="P:rRNA processing"/>
    <property type="evidence" value="ECO:0007669"/>
    <property type="project" value="UniProtKB-KW"/>
</dbReference>
<keyword evidence="1" id="KW-0690">Ribosome biogenesis</keyword>
<evidence type="ECO:0000256" key="1">
    <source>
        <dbReference type="ARBA" id="ARBA00022517"/>
    </source>
</evidence>
<dbReference type="Pfam" id="PF13238">
    <property type="entry name" value="AAA_18"/>
    <property type="match status" value="1"/>
</dbReference>
<comment type="caution">
    <text evidence="7">The sequence shown here is derived from an EMBL/GenBank/DDBJ whole genome shotgun (WGS) entry which is preliminary data.</text>
</comment>
<evidence type="ECO:0000313" key="8">
    <source>
        <dbReference type="Proteomes" id="UP000284763"/>
    </source>
</evidence>
<dbReference type="AlphaFoldDB" id="A0A424YMC6"/>
<dbReference type="GO" id="GO:0004017">
    <property type="term" value="F:AMP kinase activity"/>
    <property type="evidence" value="ECO:0007669"/>
    <property type="project" value="InterPro"/>
</dbReference>
<dbReference type="Proteomes" id="UP000284763">
    <property type="component" value="Unassembled WGS sequence"/>
</dbReference>
<evidence type="ECO:0000256" key="6">
    <source>
        <dbReference type="ARBA" id="ARBA00022840"/>
    </source>
</evidence>
<evidence type="ECO:0000256" key="4">
    <source>
        <dbReference type="ARBA" id="ARBA00022741"/>
    </source>
</evidence>
<evidence type="ECO:0000256" key="3">
    <source>
        <dbReference type="ARBA" id="ARBA00022679"/>
    </source>
</evidence>
<keyword evidence="2" id="KW-0698">rRNA processing</keyword>
<dbReference type="InterPro" id="IPR020618">
    <property type="entry name" value="Adenyl_kinase_AK6"/>
</dbReference>
<dbReference type="SUPFAM" id="SSF52540">
    <property type="entry name" value="P-loop containing nucleoside triphosphate hydrolases"/>
    <property type="match status" value="1"/>
</dbReference>
<gene>
    <name evidence="7" type="ORF">D5R95_09080</name>
</gene>
<reference evidence="7 8" key="1">
    <citation type="submission" date="2018-08" db="EMBL/GenBank/DDBJ databases">
        <title>The metabolism and importance of syntrophic acetate oxidation coupled to methane or sulfide production in haloalkaline environments.</title>
        <authorList>
            <person name="Timmers P.H.A."/>
            <person name="Vavourakis C.D."/>
            <person name="Sorokin D.Y."/>
            <person name="Sinninghe Damste J.S."/>
            <person name="Muyzer G."/>
            <person name="Stams A.J.M."/>
            <person name="Plugge C.M."/>
        </authorList>
    </citation>
    <scope>NUCLEOTIDE SEQUENCE [LARGE SCALE GENOMIC DNA]</scope>
    <source>
        <strain evidence="7">MSAO_Arc3</strain>
    </source>
</reference>
<evidence type="ECO:0000256" key="2">
    <source>
        <dbReference type="ARBA" id="ARBA00022552"/>
    </source>
</evidence>
<dbReference type="PANTHER" id="PTHR12595:SF0">
    <property type="entry name" value="ADENYLATE KINASE ISOENZYME 6"/>
    <property type="match status" value="1"/>
</dbReference>
<protein>
    <submittedName>
        <fullName evidence="7">Adenylate kinase</fullName>
    </submittedName>
</protein>
<dbReference type="EMBL" id="QZAB01000581">
    <property type="protein sequence ID" value="RQD80024.1"/>
    <property type="molecule type" value="Genomic_DNA"/>
</dbReference>
<name>A0A424YMC6_9EURY</name>
<keyword evidence="6" id="KW-0067">ATP-binding</keyword>
<keyword evidence="3" id="KW-0808">Transferase</keyword>
<dbReference type="Gene3D" id="3.40.50.300">
    <property type="entry name" value="P-loop containing nucleotide triphosphate hydrolases"/>
    <property type="match status" value="1"/>
</dbReference>
<feature type="non-terminal residue" evidence="7">
    <location>
        <position position="1"/>
    </location>
</feature>
<keyword evidence="5 7" id="KW-0418">Kinase</keyword>
<keyword evidence="4" id="KW-0547">Nucleotide-binding</keyword>
<organism evidence="7 8">
    <name type="scientific">Methanosalsum natronophilum</name>
    <dbReference type="NCBI Taxonomy" id="768733"/>
    <lineage>
        <taxon>Archaea</taxon>
        <taxon>Methanobacteriati</taxon>
        <taxon>Methanobacteriota</taxon>
        <taxon>Stenosarchaea group</taxon>
        <taxon>Methanomicrobia</taxon>
        <taxon>Methanosarcinales</taxon>
        <taxon>Methanosarcinaceae</taxon>
        <taxon>Methanosalsum</taxon>
    </lineage>
</organism>
<sequence length="161" mass="18714">SEYNYQILDLYNFIEEYQPENIMDPKRDSLIVDTEILRKQINSTLKYTVNEPLVIDGHLSHYVVDNAIVLRAPPEIIEKRLALRNYSESKVTENVEAEILDVILVEAFELCENVFEIDTSGKDINTVAMYADYIISGLKQNKIDRLEKFRPGNVDWTERSI</sequence>
<dbReference type="GO" id="GO:0005524">
    <property type="term" value="F:ATP binding"/>
    <property type="evidence" value="ECO:0007669"/>
    <property type="project" value="UniProtKB-KW"/>
</dbReference>
<evidence type="ECO:0000256" key="5">
    <source>
        <dbReference type="ARBA" id="ARBA00022777"/>
    </source>
</evidence>